<dbReference type="PANTHER" id="PTHR34219">
    <property type="entry name" value="IRON-REGULATED INNER MEMBRANE PROTEIN-RELATED"/>
    <property type="match status" value="1"/>
</dbReference>
<evidence type="ECO:0000313" key="3">
    <source>
        <dbReference type="Proteomes" id="UP000291117"/>
    </source>
</evidence>
<comment type="caution">
    <text evidence="2">The sequence shown here is derived from an EMBL/GenBank/DDBJ whole genome shotgun (WGS) entry which is preliminary data.</text>
</comment>
<dbReference type="Proteomes" id="UP000291117">
    <property type="component" value="Unassembled WGS sequence"/>
</dbReference>
<dbReference type="Pfam" id="PF03929">
    <property type="entry name" value="PepSY_TM"/>
    <property type="match status" value="1"/>
</dbReference>
<gene>
    <name evidence="2" type="ORF">EZ444_07865</name>
</gene>
<name>A0A4R0NDN5_9SPHI</name>
<accession>A0A4R0NDN5</accession>
<dbReference type="AlphaFoldDB" id="A0A4R0NDN5"/>
<feature type="transmembrane region" description="Helical" evidence="1">
    <location>
        <begin position="340"/>
        <end position="361"/>
    </location>
</feature>
<protein>
    <submittedName>
        <fullName evidence="2">PepSY domain-containing protein</fullName>
    </submittedName>
</protein>
<dbReference type="PANTHER" id="PTHR34219:SF3">
    <property type="entry name" value="BLL7967 PROTEIN"/>
    <property type="match status" value="1"/>
</dbReference>
<feature type="transmembrane region" description="Helical" evidence="1">
    <location>
        <begin position="12"/>
        <end position="35"/>
    </location>
</feature>
<keyword evidence="1" id="KW-1133">Transmembrane helix</keyword>
<feature type="transmembrane region" description="Helical" evidence="1">
    <location>
        <begin position="155"/>
        <end position="176"/>
    </location>
</feature>
<dbReference type="EMBL" id="SJSM01000003">
    <property type="protein sequence ID" value="TCC97817.1"/>
    <property type="molecule type" value="Genomic_DNA"/>
</dbReference>
<keyword evidence="3" id="KW-1185">Reference proteome</keyword>
<dbReference type="InterPro" id="IPR005625">
    <property type="entry name" value="PepSY-ass_TM"/>
</dbReference>
<reference evidence="2 3" key="1">
    <citation type="submission" date="2019-02" db="EMBL/GenBank/DDBJ databases">
        <title>Pedobacter sp. RP-3-8 sp. nov., isolated from Arctic soil.</title>
        <authorList>
            <person name="Dahal R.H."/>
        </authorList>
    </citation>
    <scope>NUCLEOTIDE SEQUENCE [LARGE SCALE GENOMIC DNA]</scope>
    <source>
        <strain evidence="2 3">RP-3-8</strain>
    </source>
</reference>
<evidence type="ECO:0000313" key="2">
    <source>
        <dbReference type="EMBL" id="TCC97817.1"/>
    </source>
</evidence>
<proteinExistence type="predicted"/>
<keyword evidence="1" id="KW-0812">Transmembrane</keyword>
<feature type="transmembrane region" description="Helical" evidence="1">
    <location>
        <begin position="207"/>
        <end position="227"/>
    </location>
</feature>
<dbReference type="OrthoDB" id="111691at2"/>
<keyword evidence="1" id="KW-0472">Membrane</keyword>
<organism evidence="2 3">
    <name type="scientific">Pedobacter hiemivivus</name>
    <dbReference type="NCBI Taxonomy" id="2530454"/>
    <lineage>
        <taxon>Bacteria</taxon>
        <taxon>Pseudomonadati</taxon>
        <taxon>Bacteroidota</taxon>
        <taxon>Sphingobacteriia</taxon>
        <taxon>Sphingobacteriales</taxon>
        <taxon>Sphingobacteriaceae</taxon>
        <taxon>Pedobacter</taxon>
    </lineage>
</organism>
<sequence>MLKVKKIIGQIHLWLGLASGLVVFILGITGAIYAFSDEIKELIYKDRLQVSVPDGAVRLPLSQLKLIAEEAIGKDRKISRAELSQSPGRTYMFRAMKLNRKAFGYWNYYQYYDKVYLNPYTGQVVFKEDAKREFFTVVLALHMNLLLGNNVGHFVVRWSVVCFVILLISGIVLWWPKNWKPKQLKKSFKVKWNAKFKRLNYDLHNVLGFYSFLALMVIALTGLMWSFELTTENKAKVLSDTTQVSEIMPNDLILGQALKASPRTAYFLYNFPSANSGTVNVSAYQSEMRLYDRVQYKFDRYSGKLLQKGDAFGQLSLGAKVIAMNYDLHTGSVLGLGGKLLTFLAGLIAAGLPVTGFLIWWRRGKQLKGVNKILP</sequence>
<evidence type="ECO:0000256" key="1">
    <source>
        <dbReference type="SAM" id="Phobius"/>
    </source>
</evidence>